<evidence type="ECO:0000313" key="6">
    <source>
        <dbReference type="Proteomes" id="UP000216024"/>
    </source>
</evidence>
<gene>
    <name evidence="5" type="ORF">CCE28_03960</name>
</gene>
<keyword evidence="2" id="KW-0677">Repeat</keyword>
<comment type="catalytic activity">
    <reaction evidence="3">
        <text>thiosulfate + hydrogen cyanide = thiocyanate + sulfite + 2 H(+)</text>
        <dbReference type="Rhea" id="RHEA:16881"/>
        <dbReference type="ChEBI" id="CHEBI:15378"/>
        <dbReference type="ChEBI" id="CHEBI:17359"/>
        <dbReference type="ChEBI" id="CHEBI:18022"/>
        <dbReference type="ChEBI" id="CHEBI:18407"/>
        <dbReference type="ChEBI" id="CHEBI:33542"/>
        <dbReference type="EC" id="2.8.1.1"/>
    </reaction>
</comment>
<evidence type="ECO:0000259" key="4">
    <source>
        <dbReference type="PROSITE" id="PS50206"/>
    </source>
</evidence>
<evidence type="ECO:0000313" key="5">
    <source>
        <dbReference type="EMBL" id="PAB60703.1"/>
    </source>
</evidence>
<reference evidence="5 6" key="1">
    <citation type="submission" date="2017-06" db="EMBL/GenBank/DDBJ databases">
        <title>Draft genome sequence of anaerobic fermentative bacterium Anaeromicrobium sediminis DY2726D isolated from West Pacific Ocean sediments.</title>
        <authorList>
            <person name="Zeng X."/>
        </authorList>
    </citation>
    <scope>NUCLEOTIDE SEQUENCE [LARGE SCALE GENOMIC DNA]</scope>
    <source>
        <strain evidence="5 6">DY2726D</strain>
    </source>
</reference>
<dbReference type="CDD" id="cd01448">
    <property type="entry name" value="TST_Repeat_1"/>
    <property type="match status" value="1"/>
</dbReference>
<dbReference type="AlphaFoldDB" id="A0A267MPI4"/>
<evidence type="ECO:0000256" key="1">
    <source>
        <dbReference type="ARBA" id="ARBA00012245"/>
    </source>
</evidence>
<proteinExistence type="predicted"/>
<dbReference type="InterPro" id="IPR051126">
    <property type="entry name" value="Thiosulfate_sulfurtransferase"/>
</dbReference>
<dbReference type="Gene3D" id="3.40.250.10">
    <property type="entry name" value="Rhodanese-like domain"/>
    <property type="match status" value="3"/>
</dbReference>
<protein>
    <recommendedName>
        <fullName evidence="1">thiosulfate sulfurtransferase</fullName>
        <ecNumber evidence="1">2.8.1.1</ecNumber>
    </recommendedName>
</protein>
<dbReference type="InterPro" id="IPR001763">
    <property type="entry name" value="Rhodanese-like_dom"/>
</dbReference>
<dbReference type="SUPFAM" id="SSF52821">
    <property type="entry name" value="Rhodanese/Cell cycle control phosphatase"/>
    <property type="match status" value="3"/>
</dbReference>
<dbReference type="EC" id="2.8.1.1" evidence="1"/>
<dbReference type="OrthoDB" id="9770030at2"/>
<evidence type="ECO:0000256" key="3">
    <source>
        <dbReference type="ARBA" id="ARBA00047549"/>
    </source>
</evidence>
<sequence>MFQTKFKNKFIVLATLLLIVSSIFIGCSDKSEVTETTNTESKEMVYIDTSALKEKLQSEATVLVDTRSDEAFNGFKENEDVRGGHIPGAIQFPATWLNKVKDDSELNNLLEEKGITKEKEIIVYSDYGKVSESLYNKLVSLGYEKVSNYKFLDWSKDESNEVIQYENYQVLVSPKWVKDLIDGKNPETYPGGGYALLESNYNGLDIYKEGHIPTALQFDTNEIEKGPEWNVKTDAELEEVVKKFGITKDTTVIVYGTPSMGAERVALVMMYLGVEDVRVLNGGKQAWLDAGLELETTMNEPKAIADFGAKIPQNPDLIINIPEAKEVLKDGKLVSVRTWDEYIGKTSGYSYFDRKGRIKGAIWANSGNTSQDMANFEDIDGTHRSIAEVENYYKEIGLNKNDKTSFYCGTGWRASLTFIDAHVLGWKNISVFDDGWFQWSLDPDNNPIEIGNPQN</sequence>
<comment type="caution">
    <text evidence="5">The sequence shown here is derived from an EMBL/GenBank/DDBJ whole genome shotgun (WGS) entry which is preliminary data.</text>
</comment>
<dbReference type="EMBL" id="NIBG01000002">
    <property type="protein sequence ID" value="PAB60703.1"/>
    <property type="molecule type" value="Genomic_DNA"/>
</dbReference>
<feature type="domain" description="Rhodanese" evidence="4">
    <location>
        <begin position="327"/>
        <end position="445"/>
    </location>
</feature>
<feature type="domain" description="Rhodanese" evidence="4">
    <location>
        <begin position="57"/>
        <end position="163"/>
    </location>
</feature>
<dbReference type="PANTHER" id="PTHR43855">
    <property type="entry name" value="THIOSULFATE SULFURTRANSFERASE"/>
    <property type="match status" value="1"/>
</dbReference>
<keyword evidence="6" id="KW-1185">Reference proteome</keyword>
<dbReference type="PROSITE" id="PS50206">
    <property type="entry name" value="RHODANESE_3"/>
    <property type="match status" value="3"/>
</dbReference>
<dbReference type="GO" id="GO:0004792">
    <property type="term" value="F:thiosulfate-cyanide sulfurtransferase activity"/>
    <property type="evidence" value="ECO:0007669"/>
    <property type="project" value="UniProtKB-EC"/>
</dbReference>
<name>A0A267MPI4_9FIRM</name>
<feature type="domain" description="Rhodanese" evidence="4">
    <location>
        <begin position="207"/>
        <end position="296"/>
    </location>
</feature>
<dbReference type="PROSITE" id="PS51257">
    <property type="entry name" value="PROKAR_LIPOPROTEIN"/>
    <property type="match status" value="1"/>
</dbReference>
<dbReference type="SMART" id="SM00450">
    <property type="entry name" value="RHOD"/>
    <property type="match status" value="3"/>
</dbReference>
<dbReference type="RefSeq" id="WP_095131195.1">
    <property type="nucleotide sequence ID" value="NZ_NIBG01000002.1"/>
</dbReference>
<dbReference type="InterPro" id="IPR036873">
    <property type="entry name" value="Rhodanese-like_dom_sf"/>
</dbReference>
<dbReference type="Pfam" id="PF00581">
    <property type="entry name" value="Rhodanese"/>
    <property type="match status" value="3"/>
</dbReference>
<evidence type="ECO:0000256" key="2">
    <source>
        <dbReference type="ARBA" id="ARBA00022737"/>
    </source>
</evidence>
<accession>A0A267MPI4</accession>
<dbReference type="PANTHER" id="PTHR43855:SF1">
    <property type="entry name" value="THIOSULFATE SULFURTRANSFERASE"/>
    <property type="match status" value="1"/>
</dbReference>
<organism evidence="5 6">
    <name type="scientific">Anaeromicrobium sediminis</name>
    <dbReference type="NCBI Taxonomy" id="1478221"/>
    <lineage>
        <taxon>Bacteria</taxon>
        <taxon>Bacillati</taxon>
        <taxon>Bacillota</taxon>
        <taxon>Clostridia</taxon>
        <taxon>Peptostreptococcales</taxon>
        <taxon>Thermotaleaceae</taxon>
        <taxon>Anaeromicrobium</taxon>
    </lineage>
</organism>
<dbReference type="Proteomes" id="UP000216024">
    <property type="component" value="Unassembled WGS sequence"/>
</dbReference>